<dbReference type="OrthoDB" id="9763537at2"/>
<organism evidence="1 2">
    <name type="scientific">Paenibacillus macerans</name>
    <name type="common">Bacillus macerans</name>
    <dbReference type="NCBI Taxonomy" id="44252"/>
    <lineage>
        <taxon>Bacteria</taxon>
        <taxon>Bacillati</taxon>
        <taxon>Bacillota</taxon>
        <taxon>Bacilli</taxon>
        <taxon>Bacillales</taxon>
        <taxon>Paenibacillaceae</taxon>
        <taxon>Paenibacillus</taxon>
    </lineage>
</organism>
<dbReference type="GO" id="GO:0005975">
    <property type="term" value="P:carbohydrate metabolic process"/>
    <property type="evidence" value="ECO:0007669"/>
    <property type="project" value="InterPro"/>
</dbReference>
<dbReference type="PATRIC" id="fig|44252.3.peg.3790"/>
<dbReference type="InterPro" id="IPR008928">
    <property type="entry name" value="6-hairpin_glycosidase_sf"/>
</dbReference>
<evidence type="ECO:0000313" key="2">
    <source>
        <dbReference type="Proteomes" id="UP000029278"/>
    </source>
</evidence>
<dbReference type="Proteomes" id="UP000029278">
    <property type="component" value="Unassembled WGS sequence"/>
</dbReference>
<comment type="caution">
    <text evidence="1">The sequence shown here is derived from an EMBL/GenBank/DDBJ whole genome shotgun (WGS) entry which is preliminary data.</text>
</comment>
<sequence>MSIRTYSDQHAIVTEHYWYGITQYDVSNRRLLAQFDGNGGVSKYSVAGEWSILNENSWFTAWSVNGRRLPAKHRKTVRVLGRMMEIDFRSSAELDGVAVSAQQFCNDEDNAVYVRFTFRNEGNAAARLYLRHGMLWELKSHMAAMAAKNGTYRAMEIKEVWNEARTQWEAQLGDDYRIHLASSHKAEYIEQEGPRMILDFKDEIEPGATAVFTLTFSGGMQPLAAEVLAKGADSAQLAAESYRAWLRESFTASGQRTLNSLVAACLNVSHSMYKESGGRFAAFYAGVNYQSPSRTYFRDGYWTVLPLLPFKPEWVRNEIVTLAQGIGPDGSCPSAVIYNVLKEAYEQFWPDHYDSPSFFVMMLHDYLAWTHDAGLLSEQVNGRTVLELASLCLGKLEGITDEALPQMIKPDNRRDWCDNVVRQGIVAYDVLLYIRARRCYAEIMQFVETWPANGDDRKQWDAKTERLELGLRQYLWSDETGYLNYLNVGGEGLTENNVSIEQSLAPLFGIGAETDQRRVLDILTARLESRNNDEQPFGDWGVMTVFPQYSHAQHLVEKSAYPFRYHNGSDWPYLSGMYAWAKLRHRRDDWEYPLTRWFTYGLERGWLTPVEYYDPVYGKGSDLQGWSGMPAAAVLFGGLNLYPPLNGEMSPKLPPWGDCRVQGIKYRGKIYEFAAENGKITFRSTATISD</sequence>
<accession>A0A090Z8Q4</accession>
<reference evidence="1 2" key="1">
    <citation type="submission" date="2014-04" db="EMBL/GenBank/DDBJ databases">
        <authorList>
            <person name="Bishop-Lilly K.A."/>
            <person name="Broomall S.M."/>
            <person name="Chain P.S."/>
            <person name="Chertkov O."/>
            <person name="Coyne S.R."/>
            <person name="Daligault H.E."/>
            <person name="Davenport K.W."/>
            <person name="Erkkila T."/>
            <person name="Frey K.G."/>
            <person name="Gibbons H.S."/>
            <person name="Gu W."/>
            <person name="Jaissle J."/>
            <person name="Johnson S.L."/>
            <person name="Koroleva G.I."/>
            <person name="Ladner J.T."/>
            <person name="Lo C.-C."/>
            <person name="Minogue T.D."/>
            <person name="Munk C."/>
            <person name="Palacios G.F."/>
            <person name="Redden C.L."/>
            <person name="Rosenzweig C.N."/>
            <person name="Scholz M.B."/>
            <person name="Teshima H."/>
            <person name="Xu Y."/>
        </authorList>
    </citation>
    <scope>NUCLEOTIDE SEQUENCE [LARGE SCALE GENOMIC DNA]</scope>
    <source>
        <strain evidence="1 2">8244</strain>
    </source>
</reference>
<evidence type="ECO:0000313" key="1">
    <source>
        <dbReference type="EMBL" id="KFN07639.1"/>
    </source>
</evidence>
<proteinExistence type="predicted"/>
<name>A0A090Z8Q4_PAEMA</name>
<dbReference type="HOGENOM" id="CLU_401575_0_0_9"/>
<protein>
    <recommendedName>
        <fullName evidence="3">Glycogen debranching protein</fullName>
    </recommendedName>
</protein>
<dbReference type="STRING" id="44252.DJ90_6084"/>
<dbReference type="AlphaFoldDB" id="A0A090Z8Q4"/>
<dbReference type="InterPro" id="IPR012341">
    <property type="entry name" value="6hp_glycosidase-like_sf"/>
</dbReference>
<evidence type="ECO:0008006" key="3">
    <source>
        <dbReference type="Google" id="ProtNLM"/>
    </source>
</evidence>
<dbReference type="SUPFAM" id="SSF48208">
    <property type="entry name" value="Six-hairpin glycosidases"/>
    <property type="match status" value="1"/>
</dbReference>
<dbReference type="RefSeq" id="WP_051985799.1">
    <property type="nucleotide sequence ID" value="NZ_BGML01000025.1"/>
</dbReference>
<gene>
    <name evidence="1" type="ORF">DJ90_6084</name>
</gene>
<keyword evidence="2" id="KW-1185">Reference proteome</keyword>
<dbReference type="Gene3D" id="1.50.10.10">
    <property type="match status" value="1"/>
</dbReference>
<dbReference type="EMBL" id="JMQA01000032">
    <property type="protein sequence ID" value="KFN07639.1"/>
    <property type="molecule type" value="Genomic_DNA"/>
</dbReference>
<dbReference type="GeneID" id="77010268"/>